<evidence type="ECO:0000313" key="8">
    <source>
        <dbReference type="EnsemblPlants" id="AUR62013521-RA:cds"/>
    </source>
</evidence>
<dbReference type="OMA" id="TIYEDIM"/>
<sequence length="306" mass="35038">YCRNKLAETDDDEVEWTCEFCEPRIVELSDSTNSVSDTESGELKDDAKEPLHTSLIEEAQSVRNAEAGPSTNEIQLFCRDLETSHDPKRQTHKYVVGDLHFPDEDFEATSARAAKSGSPETSCILEDDFCSNIEPLPDPFWKGSFKIYGEKSCTVHEMMAHLSNEACKEASEVTSSLPVLLRLEMVSKFNIWPVKFKETLPTAYNIAVYFFPDHRTERMYDCLVDDIVDRELAMISRINNVELLIFSSCELPPNYWRFKRKYYLWGMFRRKKKTLPQHQHDDSSSSIHSSINHTAPSKLSTETGGN</sequence>
<feature type="domain" description="AIPP2-like SPOC-like" evidence="7">
    <location>
        <begin position="141"/>
        <end position="268"/>
    </location>
</feature>
<evidence type="ECO:0000259" key="7">
    <source>
        <dbReference type="Pfam" id="PF23121"/>
    </source>
</evidence>
<feature type="region of interest" description="Disordered" evidence="6">
    <location>
        <begin position="277"/>
        <end position="306"/>
    </location>
</feature>
<keyword evidence="4" id="KW-0805">Transcription regulation</keyword>
<reference evidence="8" key="1">
    <citation type="journal article" date="2017" name="Nature">
        <title>The genome of Chenopodium quinoa.</title>
        <authorList>
            <person name="Jarvis D.E."/>
            <person name="Ho Y.S."/>
            <person name="Lightfoot D.J."/>
            <person name="Schmoeckel S.M."/>
            <person name="Li B."/>
            <person name="Borm T.J.A."/>
            <person name="Ohyanagi H."/>
            <person name="Mineta K."/>
            <person name="Michell C.T."/>
            <person name="Saber N."/>
            <person name="Kharbatia N.M."/>
            <person name="Rupper R.R."/>
            <person name="Sharp A.R."/>
            <person name="Dally N."/>
            <person name="Boughton B.A."/>
            <person name="Woo Y.H."/>
            <person name="Gao G."/>
            <person name="Schijlen E.G.W.M."/>
            <person name="Guo X."/>
            <person name="Momin A.A."/>
            <person name="Negrao S."/>
            <person name="Al-Babili S."/>
            <person name="Gehring C."/>
            <person name="Roessner U."/>
            <person name="Jung C."/>
            <person name="Murphy K."/>
            <person name="Arold S.T."/>
            <person name="Gojobori T."/>
            <person name="van der Linden C.G."/>
            <person name="van Loo E.N."/>
            <person name="Jellen E.N."/>
            <person name="Maughan P.J."/>
            <person name="Tester M."/>
        </authorList>
    </citation>
    <scope>NUCLEOTIDE SEQUENCE [LARGE SCALE GENOMIC DNA]</scope>
    <source>
        <strain evidence="8">cv. PI 614886</strain>
    </source>
</reference>
<dbReference type="InterPro" id="IPR056280">
    <property type="entry name" value="AIPP2-like_SPOC"/>
</dbReference>
<evidence type="ECO:0000313" key="9">
    <source>
        <dbReference type="Proteomes" id="UP000596660"/>
    </source>
</evidence>
<evidence type="ECO:0000256" key="1">
    <source>
        <dbReference type="ARBA" id="ARBA00022723"/>
    </source>
</evidence>
<proteinExistence type="predicted"/>
<dbReference type="AlphaFoldDB" id="A0A803LHS4"/>
<evidence type="ECO:0000256" key="4">
    <source>
        <dbReference type="ARBA" id="ARBA00023015"/>
    </source>
</evidence>
<keyword evidence="9" id="KW-1185">Reference proteome</keyword>
<evidence type="ECO:0000256" key="5">
    <source>
        <dbReference type="ARBA" id="ARBA00023163"/>
    </source>
</evidence>
<reference evidence="8" key="2">
    <citation type="submission" date="2021-03" db="UniProtKB">
        <authorList>
            <consortium name="EnsemblPlants"/>
        </authorList>
    </citation>
    <scope>IDENTIFICATION</scope>
</reference>
<dbReference type="Gramene" id="AUR62013521-RA">
    <property type="protein sequence ID" value="AUR62013521-RA:cds"/>
    <property type="gene ID" value="AUR62013521"/>
</dbReference>
<dbReference type="InterPro" id="IPR049914">
    <property type="entry name" value="PHD1-3/5-6"/>
</dbReference>
<dbReference type="GO" id="GO:0008270">
    <property type="term" value="F:zinc ion binding"/>
    <property type="evidence" value="ECO:0007669"/>
    <property type="project" value="UniProtKB-KW"/>
</dbReference>
<evidence type="ECO:0000256" key="3">
    <source>
        <dbReference type="ARBA" id="ARBA00022833"/>
    </source>
</evidence>
<accession>A0A803LHS4</accession>
<evidence type="ECO:0000256" key="6">
    <source>
        <dbReference type="SAM" id="MobiDB-lite"/>
    </source>
</evidence>
<dbReference type="EnsemblPlants" id="AUR62013521-RA">
    <property type="protein sequence ID" value="AUR62013521-RA:cds"/>
    <property type="gene ID" value="AUR62013521"/>
</dbReference>
<keyword evidence="2" id="KW-0863">Zinc-finger</keyword>
<name>A0A803LHS4_CHEQI</name>
<protein>
    <recommendedName>
        <fullName evidence="7">AIPP2-like SPOC-like domain-containing protein</fullName>
    </recommendedName>
</protein>
<dbReference type="Pfam" id="PF23121">
    <property type="entry name" value="SPOC_AIPP2"/>
    <property type="match status" value="1"/>
</dbReference>
<organism evidence="8 9">
    <name type="scientific">Chenopodium quinoa</name>
    <name type="common">Quinoa</name>
    <dbReference type="NCBI Taxonomy" id="63459"/>
    <lineage>
        <taxon>Eukaryota</taxon>
        <taxon>Viridiplantae</taxon>
        <taxon>Streptophyta</taxon>
        <taxon>Embryophyta</taxon>
        <taxon>Tracheophyta</taxon>
        <taxon>Spermatophyta</taxon>
        <taxon>Magnoliopsida</taxon>
        <taxon>eudicotyledons</taxon>
        <taxon>Gunneridae</taxon>
        <taxon>Pentapetalae</taxon>
        <taxon>Caryophyllales</taxon>
        <taxon>Chenopodiaceae</taxon>
        <taxon>Chenopodioideae</taxon>
        <taxon>Atripliceae</taxon>
        <taxon>Chenopodium</taxon>
    </lineage>
</organism>
<keyword evidence="3" id="KW-0862">Zinc</keyword>
<keyword evidence="1" id="KW-0479">Metal-binding</keyword>
<dbReference type="PANTHER" id="PTHR33304:SF49">
    <property type="entry name" value="OS12G0161500 PROTEIN"/>
    <property type="match status" value="1"/>
</dbReference>
<dbReference type="GO" id="GO:0034244">
    <property type="term" value="P:negative regulation of transcription elongation by RNA polymerase II"/>
    <property type="evidence" value="ECO:0007669"/>
    <property type="project" value="InterPro"/>
</dbReference>
<feature type="compositionally biased region" description="Polar residues" evidence="6">
    <location>
        <begin position="292"/>
        <end position="306"/>
    </location>
</feature>
<dbReference type="Proteomes" id="UP000596660">
    <property type="component" value="Unplaced"/>
</dbReference>
<keyword evidence="5" id="KW-0804">Transcription</keyword>
<dbReference type="GO" id="GO:0140566">
    <property type="term" value="F:histone reader activity"/>
    <property type="evidence" value="ECO:0007669"/>
    <property type="project" value="InterPro"/>
</dbReference>
<dbReference type="PANTHER" id="PTHR33304">
    <property type="match status" value="1"/>
</dbReference>
<evidence type="ECO:0000256" key="2">
    <source>
        <dbReference type="ARBA" id="ARBA00022771"/>
    </source>
</evidence>